<name>A0A4C1ZUW2_EUMVA</name>
<dbReference type="Proteomes" id="UP000299102">
    <property type="component" value="Unassembled WGS sequence"/>
</dbReference>
<dbReference type="OrthoDB" id="8190404at2759"/>
<dbReference type="EMBL" id="BGZK01002207">
    <property type="protein sequence ID" value="GBP91780.1"/>
    <property type="molecule type" value="Genomic_DNA"/>
</dbReference>
<reference evidence="1 2" key="1">
    <citation type="journal article" date="2019" name="Commun. Biol.">
        <title>The bagworm genome reveals a unique fibroin gene that provides high tensile strength.</title>
        <authorList>
            <person name="Kono N."/>
            <person name="Nakamura H."/>
            <person name="Ohtoshi R."/>
            <person name="Tomita M."/>
            <person name="Numata K."/>
            <person name="Arakawa K."/>
        </authorList>
    </citation>
    <scope>NUCLEOTIDE SEQUENCE [LARGE SCALE GENOMIC DNA]</scope>
</reference>
<evidence type="ECO:0000313" key="2">
    <source>
        <dbReference type="Proteomes" id="UP000299102"/>
    </source>
</evidence>
<dbReference type="AlphaFoldDB" id="A0A4C1ZUW2"/>
<evidence type="ECO:0000313" key="1">
    <source>
        <dbReference type="EMBL" id="GBP91780.1"/>
    </source>
</evidence>
<sequence>MDEKGEAAEEIKVQKSASKFMATILRYEGVLLIDYLPKGTTVNNITRIYWLRTRGSCTEAMWEVIARSAVSRQCICPHGAGFEAGHGHRASEIDHPPYSSDLAPATISFSNLKRSYVVVDLLMTIK</sequence>
<protein>
    <recommendedName>
        <fullName evidence="3">Mariner Mos1 transposase</fullName>
    </recommendedName>
</protein>
<organism evidence="1 2">
    <name type="scientific">Eumeta variegata</name>
    <name type="common">Bagworm moth</name>
    <name type="synonym">Eumeta japonica</name>
    <dbReference type="NCBI Taxonomy" id="151549"/>
    <lineage>
        <taxon>Eukaryota</taxon>
        <taxon>Metazoa</taxon>
        <taxon>Ecdysozoa</taxon>
        <taxon>Arthropoda</taxon>
        <taxon>Hexapoda</taxon>
        <taxon>Insecta</taxon>
        <taxon>Pterygota</taxon>
        <taxon>Neoptera</taxon>
        <taxon>Endopterygota</taxon>
        <taxon>Lepidoptera</taxon>
        <taxon>Glossata</taxon>
        <taxon>Ditrysia</taxon>
        <taxon>Tineoidea</taxon>
        <taxon>Psychidae</taxon>
        <taxon>Oiketicinae</taxon>
        <taxon>Eumeta</taxon>
    </lineage>
</organism>
<proteinExistence type="predicted"/>
<gene>
    <name evidence="1" type="ORF">EVAR_90741_1</name>
</gene>
<comment type="caution">
    <text evidence="1">The sequence shown here is derived from an EMBL/GenBank/DDBJ whole genome shotgun (WGS) entry which is preliminary data.</text>
</comment>
<accession>A0A4C1ZUW2</accession>
<keyword evidence="2" id="KW-1185">Reference proteome</keyword>
<evidence type="ECO:0008006" key="3">
    <source>
        <dbReference type="Google" id="ProtNLM"/>
    </source>
</evidence>